<dbReference type="EMBL" id="CM037026">
    <property type="protein sequence ID" value="KAH7659190.1"/>
    <property type="molecule type" value="Genomic_DNA"/>
</dbReference>
<protein>
    <submittedName>
        <fullName evidence="1">Uncharacterized protein</fullName>
    </submittedName>
</protein>
<gene>
    <name evidence="1" type="ORF">IHE45_16G016200</name>
</gene>
<reference evidence="2" key="1">
    <citation type="journal article" date="2022" name="Nat. Commun.">
        <title>Chromosome evolution and the genetic basis of agronomically important traits in greater yam.</title>
        <authorList>
            <person name="Bredeson J.V."/>
            <person name="Lyons J.B."/>
            <person name="Oniyinde I.O."/>
            <person name="Okereke N.R."/>
            <person name="Kolade O."/>
            <person name="Nnabue I."/>
            <person name="Nwadili C.O."/>
            <person name="Hribova E."/>
            <person name="Parker M."/>
            <person name="Nwogha J."/>
            <person name="Shu S."/>
            <person name="Carlson J."/>
            <person name="Kariba R."/>
            <person name="Muthemba S."/>
            <person name="Knop K."/>
            <person name="Barton G.J."/>
            <person name="Sherwood A.V."/>
            <person name="Lopez-Montes A."/>
            <person name="Asiedu R."/>
            <person name="Jamnadass R."/>
            <person name="Muchugi A."/>
            <person name="Goodstein D."/>
            <person name="Egesi C.N."/>
            <person name="Featherston J."/>
            <person name="Asfaw A."/>
            <person name="Simpson G.G."/>
            <person name="Dolezel J."/>
            <person name="Hendre P.S."/>
            <person name="Van Deynze A."/>
            <person name="Kumar P.L."/>
            <person name="Obidiegwu J.E."/>
            <person name="Bhattacharjee R."/>
            <person name="Rokhsar D.S."/>
        </authorList>
    </citation>
    <scope>NUCLEOTIDE SEQUENCE [LARGE SCALE GENOMIC DNA]</scope>
    <source>
        <strain evidence="2">cv. TDa95/00328</strain>
    </source>
</reference>
<sequence length="132" mass="15312">MSHIRPNVTRHQRLSTTNHGHLDHPFKAFIQGPHPRNEKPAYTQWRNPIGCNPANTQVDKTQIRLRWSKKLLLKQVASRPSIMNWNKAWPTPQLRRAHVSKPPWSRPNGRHHHVALSQAATQPPNILVLHEI</sequence>
<comment type="caution">
    <text evidence="1">The sequence shown here is derived from an EMBL/GenBank/DDBJ whole genome shotgun (WGS) entry which is preliminary data.</text>
</comment>
<evidence type="ECO:0000313" key="2">
    <source>
        <dbReference type="Proteomes" id="UP000827976"/>
    </source>
</evidence>
<evidence type="ECO:0000313" key="1">
    <source>
        <dbReference type="EMBL" id="KAH7659190.1"/>
    </source>
</evidence>
<name>A0ACB7UG64_DIOAL</name>
<keyword evidence="2" id="KW-1185">Reference proteome</keyword>
<dbReference type="Proteomes" id="UP000827976">
    <property type="component" value="Chromosome 16"/>
</dbReference>
<proteinExistence type="predicted"/>
<organism evidence="1 2">
    <name type="scientific">Dioscorea alata</name>
    <name type="common">Purple yam</name>
    <dbReference type="NCBI Taxonomy" id="55571"/>
    <lineage>
        <taxon>Eukaryota</taxon>
        <taxon>Viridiplantae</taxon>
        <taxon>Streptophyta</taxon>
        <taxon>Embryophyta</taxon>
        <taxon>Tracheophyta</taxon>
        <taxon>Spermatophyta</taxon>
        <taxon>Magnoliopsida</taxon>
        <taxon>Liliopsida</taxon>
        <taxon>Dioscoreales</taxon>
        <taxon>Dioscoreaceae</taxon>
        <taxon>Dioscorea</taxon>
    </lineage>
</organism>
<accession>A0ACB7UG64</accession>